<comment type="caution">
    <text evidence="7">The sequence shown here is derived from an EMBL/GenBank/DDBJ whole genome shotgun (WGS) entry which is preliminary data.</text>
</comment>
<evidence type="ECO:0000259" key="6">
    <source>
        <dbReference type="PROSITE" id="PS50977"/>
    </source>
</evidence>
<keyword evidence="3" id="KW-0804">Transcription</keyword>
<dbReference type="Proteomes" id="UP001243364">
    <property type="component" value="Unassembled WGS sequence"/>
</dbReference>
<dbReference type="Gene3D" id="1.10.357.10">
    <property type="entry name" value="Tetracycline Repressor, domain 2"/>
    <property type="match status" value="1"/>
</dbReference>
<gene>
    <name evidence="7" type="ORF">QFZ56_000929</name>
</gene>
<dbReference type="PROSITE" id="PS50977">
    <property type="entry name" value="HTH_TETR_2"/>
    <property type="match status" value="1"/>
</dbReference>
<protein>
    <submittedName>
        <fullName evidence="7">AcrR family transcriptional regulator</fullName>
    </submittedName>
</protein>
<sequence length="218" mass="22814">MKSETDSSRPVRPAAPGRVGEPEEATGDEAALALLDAGLALMVAAPGRRPRVADIVAAAGLSNDAFYRFFASKDALVEAIVERGARTVVGYVRHRMARAADGGPEARLRAGIEAVLRQASDEDLARQTRAVLSNATGHTPRAAHVTVALVDALAALFAQPAAELGAGDPMRAARTTAGGVVAALQYWSFTEEAPGRVEAEHLVGFLLAGVRAPDCRRR</sequence>
<organism evidence="7 8">
    <name type="scientific">Streptomyces achromogenes</name>
    <dbReference type="NCBI Taxonomy" id="67255"/>
    <lineage>
        <taxon>Bacteria</taxon>
        <taxon>Bacillati</taxon>
        <taxon>Actinomycetota</taxon>
        <taxon>Actinomycetes</taxon>
        <taxon>Kitasatosporales</taxon>
        <taxon>Streptomycetaceae</taxon>
        <taxon>Streptomyces</taxon>
    </lineage>
</organism>
<feature type="domain" description="HTH tetR-type" evidence="6">
    <location>
        <begin position="28"/>
        <end position="88"/>
    </location>
</feature>
<dbReference type="RefSeq" id="WP_307040294.1">
    <property type="nucleotide sequence ID" value="NZ_JAUSYA010000001.1"/>
</dbReference>
<keyword evidence="2 4" id="KW-0238">DNA-binding</keyword>
<accession>A0ABU0PU97</accession>
<evidence type="ECO:0000256" key="3">
    <source>
        <dbReference type="ARBA" id="ARBA00023163"/>
    </source>
</evidence>
<dbReference type="InterPro" id="IPR050109">
    <property type="entry name" value="HTH-type_TetR-like_transc_reg"/>
</dbReference>
<dbReference type="PANTHER" id="PTHR30055:SF234">
    <property type="entry name" value="HTH-TYPE TRANSCRIPTIONAL REGULATOR BETI"/>
    <property type="match status" value="1"/>
</dbReference>
<keyword evidence="1" id="KW-0805">Transcription regulation</keyword>
<proteinExistence type="predicted"/>
<dbReference type="EMBL" id="JAUSYA010000001">
    <property type="protein sequence ID" value="MDQ0681966.1"/>
    <property type="molecule type" value="Genomic_DNA"/>
</dbReference>
<dbReference type="Gene3D" id="1.10.10.60">
    <property type="entry name" value="Homeodomain-like"/>
    <property type="match status" value="1"/>
</dbReference>
<reference evidence="7 8" key="1">
    <citation type="submission" date="2023-07" db="EMBL/GenBank/DDBJ databases">
        <title>Comparative genomics of wheat-associated soil bacteria to identify genetic determinants of phenazine resistance.</title>
        <authorList>
            <person name="Mouncey N."/>
        </authorList>
    </citation>
    <scope>NUCLEOTIDE SEQUENCE [LARGE SCALE GENOMIC DNA]</scope>
    <source>
        <strain evidence="7 8">W4I19-2</strain>
    </source>
</reference>
<evidence type="ECO:0000313" key="7">
    <source>
        <dbReference type="EMBL" id="MDQ0681966.1"/>
    </source>
</evidence>
<dbReference type="Pfam" id="PF00440">
    <property type="entry name" value="TetR_N"/>
    <property type="match status" value="1"/>
</dbReference>
<dbReference type="InterPro" id="IPR001647">
    <property type="entry name" value="HTH_TetR"/>
</dbReference>
<name>A0ABU0PU97_STRAH</name>
<dbReference type="PANTHER" id="PTHR30055">
    <property type="entry name" value="HTH-TYPE TRANSCRIPTIONAL REGULATOR RUTR"/>
    <property type="match status" value="1"/>
</dbReference>
<dbReference type="SUPFAM" id="SSF46689">
    <property type="entry name" value="Homeodomain-like"/>
    <property type="match status" value="1"/>
</dbReference>
<keyword evidence="8" id="KW-1185">Reference proteome</keyword>
<evidence type="ECO:0000256" key="5">
    <source>
        <dbReference type="SAM" id="MobiDB-lite"/>
    </source>
</evidence>
<feature type="region of interest" description="Disordered" evidence="5">
    <location>
        <begin position="1"/>
        <end position="25"/>
    </location>
</feature>
<evidence type="ECO:0000313" key="8">
    <source>
        <dbReference type="Proteomes" id="UP001243364"/>
    </source>
</evidence>
<evidence type="ECO:0000256" key="4">
    <source>
        <dbReference type="PROSITE-ProRule" id="PRU00335"/>
    </source>
</evidence>
<evidence type="ECO:0000256" key="1">
    <source>
        <dbReference type="ARBA" id="ARBA00023015"/>
    </source>
</evidence>
<dbReference type="InterPro" id="IPR009057">
    <property type="entry name" value="Homeodomain-like_sf"/>
</dbReference>
<evidence type="ECO:0000256" key="2">
    <source>
        <dbReference type="ARBA" id="ARBA00023125"/>
    </source>
</evidence>
<feature type="DNA-binding region" description="H-T-H motif" evidence="4">
    <location>
        <begin position="51"/>
        <end position="70"/>
    </location>
</feature>